<feature type="DNA-binding region" description="HMG box" evidence="3">
    <location>
        <begin position="93"/>
        <end position="162"/>
    </location>
</feature>
<reference evidence="6" key="1">
    <citation type="submission" date="2020-05" db="EMBL/GenBank/DDBJ databases">
        <title>Mycena genomes resolve the evolution of fungal bioluminescence.</title>
        <authorList>
            <person name="Tsai I.J."/>
        </authorList>
    </citation>
    <scope>NUCLEOTIDE SEQUENCE</scope>
    <source>
        <strain evidence="6">171206Taipei</strain>
    </source>
</reference>
<dbReference type="InterPro" id="IPR051356">
    <property type="entry name" value="SOX/SOX-like_TF"/>
</dbReference>
<proteinExistence type="predicted"/>
<keyword evidence="7" id="KW-1185">Reference proteome</keyword>
<dbReference type="AlphaFoldDB" id="A0A8H6WD82"/>
<evidence type="ECO:0000256" key="1">
    <source>
        <dbReference type="ARBA" id="ARBA00023125"/>
    </source>
</evidence>
<dbReference type="CDD" id="cd01389">
    <property type="entry name" value="HMG-box_ROX1-like"/>
    <property type="match status" value="1"/>
</dbReference>
<name>A0A8H6WD82_9AGAR</name>
<dbReference type="SUPFAM" id="SSF47095">
    <property type="entry name" value="HMG-box"/>
    <property type="match status" value="1"/>
</dbReference>
<evidence type="ECO:0000256" key="3">
    <source>
        <dbReference type="PROSITE-ProRule" id="PRU00267"/>
    </source>
</evidence>
<dbReference type="GO" id="GO:0000981">
    <property type="term" value="F:DNA-binding transcription factor activity, RNA polymerase II-specific"/>
    <property type="evidence" value="ECO:0007669"/>
    <property type="project" value="TreeGrafter"/>
</dbReference>
<dbReference type="OrthoDB" id="6247875at2759"/>
<feature type="domain" description="HMG box" evidence="5">
    <location>
        <begin position="93"/>
        <end position="162"/>
    </location>
</feature>
<evidence type="ECO:0000256" key="2">
    <source>
        <dbReference type="ARBA" id="ARBA00023242"/>
    </source>
</evidence>
<keyword evidence="2 3" id="KW-0539">Nucleus</keyword>
<comment type="caution">
    <text evidence="6">The sequence shown here is derived from an EMBL/GenBank/DDBJ whole genome shotgun (WGS) entry which is preliminary data.</text>
</comment>
<dbReference type="PANTHER" id="PTHR45789">
    <property type="entry name" value="FI18025P1"/>
    <property type="match status" value="1"/>
</dbReference>
<dbReference type="SMART" id="SM00398">
    <property type="entry name" value="HMG"/>
    <property type="match status" value="1"/>
</dbReference>
<feature type="region of interest" description="Disordered" evidence="4">
    <location>
        <begin position="158"/>
        <end position="190"/>
    </location>
</feature>
<evidence type="ECO:0000259" key="5">
    <source>
        <dbReference type="PROSITE" id="PS50118"/>
    </source>
</evidence>
<organism evidence="6 7">
    <name type="scientific">Mycena indigotica</name>
    <dbReference type="NCBI Taxonomy" id="2126181"/>
    <lineage>
        <taxon>Eukaryota</taxon>
        <taxon>Fungi</taxon>
        <taxon>Dikarya</taxon>
        <taxon>Basidiomycota</taxon>
        <taxon>Agaricomycotina</taxon>
        <taxon>Agaricomycetes</taxon>
        <taxon>Agaricomycetidae</taxon>
        <taxon>Agaricales</taxon>
        <taxon>Marasmiineae</taxon>
        <taxon>Mycenaceae</taxon>
        <taxon>Mycena</taxon>
    </lineage>
</organism>
<dbReference type="PROSITE" id="PS50118">
    <property type="entry name" value="HMG_BOX_2"/>
    <property type="match status" value="1"/>
</dbReference>
<dbReference type="Gene3D" id="1.10.30.10">
    <property type="entry name" value="High mobility group box domain"/>
    <property type="match status" value="1"/>
</dbReference>
<dbReference type="Proteomes" id="UP000636479">
    <property type="component" value="Unassembled WGS sequence"/>
</dbReference>
<dbReference type="InterPro" id="IPR036910">
    <property type="entry name" value="HMG_box_dom_sf"/>
</dbReference>
<evidence type="ECO:0000313" key="7">
    <source>
        <dbReference type="Proteomes" id="UP000636479"/>
    </source>
</evidence>
<accession>A0A8H6WD82</accession>
<gene>
    <name evidence="6" type="ORF">MIND_00235600</name>
</gene>
<evidence type="ECO:0000313" key="6">
    <source>
        <dbReference type="EMBL" id="KAF7312226.1"/>
    </source>
</evidence>
<dbReference type="RefSeq" id="XP_037224334.1">
    <property type="nucleotide sequence ID" value="XM_037359239.1"/>
</dbReference>
<evidence type="ECO:0000256" key="4">
    <source>
        <dbReference type="SAM" id="MobiDB-lite"/>
    </source>
</evidence>
<dbReference type="GO" id="GO:0000978">
    <property type="term" value="F:RNA polymerase II cis-regulatory region sequence-specific DNA binding"/>
    <property type="evidence" value="ECO:0007669"/>
    <property type="project" value="TreeGrafter"/>
</dbReference>
<dbReference type="Pfam" id="PF00505">
    <property type="entry name" value="HMG_box"/>
    <property type="match status" value="1"/>
</dbReference>
<dbReference type="EMBL" id="JACAZF010000002">
    <property type="protein sequence ID" value="KAF7312226.1"/>
    <property type="molecule type" value="Genomic_DNA"/>
</dbReference>
<protein>
    <submittedName>
        <fullName evidence="6">Phosphoacetylglucosamine mutase</fullName>
    </submittedName>
</protein>
<dbReference type="GO" id="GO:0005634">
    <property type="term" value="C:nucleus"/>
    <property type="evidence" value="ECO:0007669"/>
    <property type="project" value="UniProtKB-UniRule"/>
</dbReference>
<dbReference type="InterPro" id="IPR009071">
    <property type="entry name" value="HMG_box_dom"/>
</dbReference>
<keyword evidence="1 3" id="KW-0238">DNA-binding</keyword>
<dbReference type="GeneID" id="59341755"/>
<feature type="region of interest" description="Disordered" evidence="4">
    <location>
        <begin position="242"/>
        <end position="293"/>
    </location>
</feature>
<sequence length="466" mass="51367">MPAERSRYSRRSQADGNAIVWTLPVQPVDESGIGFAPNLTEQNFADSPPPLVDIPPTPVSPCNTFIFSDETTFSDTRQETRRVHARKKSANHIPRPPNAFILFRSSFIKSQQVSETVETNHSTLSKIIGLTWKNLTEDERKVWRQAAAEAVAEHKRNFPTYAFRPKHSRGKKGDTDRPPPKPKRKVREGTYQDPIRCEKIAELLAKGTNGAQLDAAIQEFDKNHVPQIVAKFQAPITARAYRRSSSVPAPNNDDSRPFLAPSPKSEGSPGRRRSSSVGAVALPPHQHHVRPRNPSLFIDTSFNNHQLYEPLNFKQEVIDEGFDFSSFSFSNVTSPAPSVGYDPLSMPMSPCTPLESSVFEASSPTEFTPIDSIDVSALIADEWLLHGQSGHPFGSYPAVAPDFSMPAYSYAPPPYSMAPTTDSGFCSSFKNLAFGEQASFCAAPDPMVGLAQLEADLASFVTQYSL</sequence>
<dbReference type="PANTHER" id="PTHR45789:SF2">
    <property type="entry name" value="FI18025P1"/>
    <property type="match status" value="1"/>
</dbReference>